<accession>A0ABT1F024</accession>
<keyword evidence="2" id="KW-1185">Reference proteome</keyword>
<evidence type="ECO:0000313" key="1">
    <source>
        <dbReference type="EMBL" id="MCP1258559.1"/>
    </source>
</evidence>
<dbReference type="Proteomes" id="UP001523528">
    <property type="component" value="Unassembled WGS sequence"/>
</dbReference>
<evidence type="ECO:0000313" key="2">
    <source>
        <dbReference type="Proteomes" id="UP001523528"/>
    </source>
</evidence>
<dbReference type="EMBL" id="JAMYZZ010000011">
    <property type="protein sequence ID" value="MCP1258559.1"/>
    <property type="molecule type" value="Genomic_DNA"/>
</dbReference>
<dbReference type="RefSeq" id="WP_253543959.1">
    <property type="nucleotide sequence ID" value="NZ_JAMYZY010000023.1"/>
</dbReference>
<protein>
    <recommendedName>
        <fullName evidence="3">HK97 gp10 family phage protein</fullName>
    </recommendedName>
</protein>
<comment type="caution">
    <text evidence="1">The sequence shown here is derived from an EMBL/GenBank/DDBJ whole genome shotgun (WGS) entry which is preliminary data.</text>
</comment>
<gene>
    <name evidence="1" type="ORF">NKW50_08135</name>
</gene>
<reference evidence="1 2" key="1">
    <citation type="submission" date="2022-06" db="EMBL/GenBank/DDBJ databases">
        <title>Acetobacer genomes from food samples.</title>
        <authorList>
            <person name="Sombolestani A."/>
        </authorList>
    </citation>
    <scope>NUCLEOTIDE SEQUENCE [LARGE SCALE GENOMIC DNA]</scope>
    <source>
        <strain evidence="1 2">R-83285</strain>
    </source>
</reference>
<sequence>MPREFATIEGFINHLRTRVLPSIPEAVHVGVSDGAELIKKETQAQIGKYLEGPEQGLPTAPLADSTVDDRIRKGFSPDEPGLRTGDMRESYGVRISPAALRVDASIGSDDIKAVAFETGRLEQNNYQPPRPELSVASFRNEEKVARTIGRMVVRAIEGKPMPNRRSTDEGESG</sequence>
<name>A0ABT1F024_9PROT</name>
<organism evidence="1 2">
    <name type="scientific">Acetobacter lambici</name>
    <dbReference type="NCBI Taxonomy" id="1332824"/>
    <lineage>
        <taxon>Bacteria</taxon>
        <taxon>Pseudomonadati</taxon>
        <taxon>Pseudomonadota</taxon>
        <taxon>Alphaproteobacteria</taxon>
        <taxon>Acetobacterales</taxon>
        <taxon>Acetobacteraceae</taxon>
        <taxon>Acetobacter</taxon>
    </lineage>
</organism>
<evidence type="ECO:0008006" key="3">
    <source>
        <dbReference type="Google" id="ProtNLM"/>
    </source>
</evidence>
<proteinExistence type="predicted"/>